<feature type="coiled-coil region" evidence="1">
    <location>
        <begin position="257"/>
        <end position="287"/>
    </location>
</feature>
<feature type="transmembrane region" description="Helical" evidence="2">
    <location>
        <begin position="32"/>
        <end position="51"/>
    </location>
</feature>
<keyword evidence="4" id="KW-1185">Reference proteome</keyword>
<evidence type="ECO:0000313" key="3">
    <source>
        <dbReference type="EMBL" id="SZD73139.1"/>
    </source>
</evidence>
<dbReference type="Proteomes" id="UP000262142">
    <property type="component" value="Unassembled WGS sequence"/>
</dbReference>
<evidence type="ECO:0000313" key="4">
    <source>
        <dbReference type="Proteomes" id="UP000262142"/>
    </source>
</evidence>
<evidence type="ECO:0000256" key="2">
    <source>
        <dbReference type="SAM" id="Phobius"/>
    </source>
</evidence>
<keyword evidence="2" id="KW-1133">Transmembrane helix</keyword>
<dbReference type="EMBL" id="UNSC01000004">
    <property type="protein sequence ID" value="SZD73139.1"/>
    <property type="molecule type" value="Genomic_DNA"/>
</dbReference>
<reference evidence="3 4" key="1">
    <citation type="submission" date="2018-09" db="EMBL/GenBank/DDBJ databases">
        <authorList>
            <consortium name="Pathogen Informatics"/>
        </authorList>
    </citation>
    <scope>NUCLEOTIDE SEQUENCE [LARGE SCALE GENOMIC DNA]</scope>
    <source>
        <strain evidence="3 4">OH-22767</strain>
    </source>
</reference>
<keyword evidence="2" id="KW-0472">Membrane</keyword>
<feature type="transmembrane region" description="Helical" evidence="2">
    <location>
        <begin position="7"/>
        <end position="26"/>
    </location>
</feature>
<sequence>MRKLFSVIRWIFGSMICLASFGEFMNGEIGRALIALIIGLLLIPPVSKLLFTRKKTKKPQNQKPSTLELFNITSKSAGNNATEISLDINKENLIEFLVKKQKDRETEIKNFNYSPMQVQRQGLQLLESLNILNSTKNLDTLVGRYEFITKMYDDFIKASYNKRYISDIQTSIDQYKSMYYDRILNDFELGLLVKPNEENLKDYYSQCLFRSFAKFYNEQSDQIETLKKEDAKERRTKKIIEIGNQTISEFDKNSSETEKFRNQINEIRNIVEKLNKVDKNNNNYQKENSINLDNPIIINPYSPFQITLYNSDKKTIMQVEKVLKDENIWNKTKELLPLFTKYDIRCREVDEYILKYKPLYQNLLQDKLSNSIEYQQATERDKEIIEDEIKSEIVNQIPERADCDLQTLFDFSEIDITIDNVLIQKYGFDVISKYFGLNHYQNKIIGHWERKDFEDLLNADLAITAENIPQEEILASQPLKVLNSICEKEDGFFKRKNKAIDYLNENQNLMSNIGKFVATRNLFKLKKLPSEFDTLEVQKISDNWNFTKEYIKLISETFRNSEYNRETTNRENYSWIKGFTVEKFEDYNSNFVCQRAREECKKKYSKSNPPKLPFHIGCNCNLRTVS</sequence>
<keyword evidence="2" id="KW-0812">Transmembrane</keyword>
<organism evidence="3 4">
    <name type="scientific">Candidatus Ornithobacterium hominis</name>
    <dbReference type="NCBI Taxonomy" id="2497989"/>
    <lineage>
        <taxon>Bacteria</taxon>
        <taxon>Pseudomonadati</taxon>
        <taxon>Bacteroidota</taxon>
        <taxon>Flavobacteriia</taxon>
        <taxon>Flavobacteriales</taxon>
        <taxon>Weeksellaceae</taxon>
        <taxon>Ornithobacterium</taxon>
    </lineage>
</organism>
<accession>A0A383U115</accession>
<keyword evidence="1" id="KW-0175">Coiled coil</keyword>
<dbReference type="OrthoDB" id="9816361at2"/>
<dbReference type="AlphaFoldDB" id="A0A383U115"/>
<gene>
    <name evidence="3" type="ORF">SAMEA104719789_01180</name>
</gene>
<name>A0A383U115_9FLAO</name>
<evidence type="ECO:0000256" key="1">
    <source>
        <dbReference type="SAM" id="Coils"/>
    </source>
</evidence>
<dbReference type="RefSeq" id="WP_133298015.1">
    <property type="nucleotide sequence ID" value="NZ_UNSC01000004.1"/>
</dbReference>
<proteinExistence type="predicted"/>
<protein>
    <submittedName>
        <fullName evidence="3">Uncharacterized protein</fullName>
    </submittedName>
</protein>